<feature type="active site" description="Proton donor/acceptor" evidence="2">
    <location>
        <position position="133"/>
    </location>
</feature>
<comment type="caution">
    <text evidence="4">The sequence shown here is derived from an EMBL/GenBank/DDBJ whole genome shotgun (WGS) entry which is preliminary data.</text>
</comment>
<dbReference type="SUPFAM" id="SSF63817">
    <property type="entry name" value="Sortase"/>
    <property type="match status" value="1"/>
</dbReference>
<feature type="transmembrane region" description="Helical" evidence="3">
    <location>
        <begin position="12"/>
        <end position="38"/>
    </location>
</feature>
<keyword evidence="3" id="KW-1133">Transmembrane helix</keyword>
<organism evidence="4 5">
    <name type="scientific">Mangrovactinospora gilvigrisea</name>
    <dbReference type="NCBI Taxonomy" id="1428644"/>
    <lineage>
        <taxon>Bacteria</taxon>
        <taxon>Bacillati</taxon>
        <taxon>Actinomycetota</taxon>
        <taxon>Actinomycetes</taxon>
        <taxon>Kitasatosporales</taxon>
        <taxon>Streptomycetaceae</taxon>
        <taxon>Mangrovactinospora</taxon>
    </lineage>
</organism>
<dbReference type="InterPro" id="IPR023365">
    <property type="entry name" value="Sortase_dom-sf"/>
</dbReference>
<dbReference type="InterPro" id="IPR053465">
    <property type="entry name" value="Sortase_Class_E"/>
</dbReference>
<dbReference type="OrthoDB" id="5242879at2"/>
<dbReference type="NCBIfam" id="TIGR01076">
    <property type="entry name" value="sortase_fam"/>
    <property type="match status" value="1"/>
</dbReference>
<name>A0A1J7BFA2_9ACTN</name>
<dbReference type="CDD" id="cd05830">
    <property type="entry name" value="Sortase_E"/>
    <property type="match status" value="1"/>
</dbReference>
<dbReference type="InterPro" id="IPR005754">
    <property type="entry name" value="Sortase"/>
</dbReference>
<evidence type="ECO:0000313" key="5">
    <source>
        <dbReference type="Proteomes" id="UP000243342"/>
    </source>
</evidence>
<dbReference type="NCBIfam" id="NF033747">
    <property type="entry name" value="class_E_sortase"/>
    <property type="match status" value="1"/>
</dbReference>
<dbReference type="AlphaFoldDB" id="A0A1J7BFA2"/>
<gene>
    <name evidence="4" type="ORF">BIV57_12130</name>
</gene>
<keyword evidence="1" id="KW-0378">Hydrolase</keyword>
<protein>
    <submittedName>
        <fullName evidence="4">Class E sortase</fullName>
    </submittedName>
</protein>
<dbReference type="InterPro" id="IPR042003">
    <property type="entry name" value="Sortase_E"/>
</dbReference>
<accession>A0A1J7BFA2</accession>
<evidence type="ECO:0000313" key="4">
    <source>
        <dbReference type="EMBL" id="OIV37253.1"/>
    </source>
</evidence>
<dbReference type="Proteomes" id="UP000243342">
    <property type="component" value="Unassembled WGS sequence"/>
</dbReference>
<dbReference type="GO" id="GO:0016787">
    <property type="term" value="F:hydrolase activity"/>
    <property type="evidence" value="ECO:0007669"/>
    <property type="project" value="UniProtKB-KW"/>
</dbReference>
<keyword evidence="5" id="KW-1185">Reference proteome</keyword>
<dbReference type="Gene3D" id="2.40.260.10">
    <property type="entry name" value="Sortase"/>
    <property type="match status" value="1"/>
</dbReference>
<dbReference type="RefSeq" id="WP_071656806.1">
    <property type="nucleotide sequence ID" value="NZ_MLCF01000059.1"/>
</dbReference>
<feature type="active site" description="Acyl-thioester intermediate" evidence="2">
    <location>
        <position position="202"/>
    </location>
</feature>
<evidence type="ECO:0000256" key="3">
    <source>
        <dbReference type="SAM" id="Phobius"/>
    </source>
</evidence>
<reference evidence="4 5" key="1">
    <citation type="submission" date="2016-10" db="EMBL/GenBank/DDBJ databases">
        <title>Genome sequence of Streptomyces gilvigriseus MUSC 26.</title>
        <authorList>
            <person name="Lee L.-H."/>
            <person name="Ser H.-L."/>
        </authorList>
    </citation>
    <scope>NUCLEOTIDE SEQUENCE [LARGE SCALE GENOMIC DNA]</scope>
    <source>
        <strain evidence="4 5">MUSC 26</strain>
    </source>
</reference>
<keyword evidence="3" id="KW-0812">Transmembrane</keyword>
<sequence length="236" mass="26196">MSSEQRGRPARGAVSAVLSVIGELLITVGLLLGLFVAYELWWTNVQADRQASHEGSALRQAWKAPAAAKPGALDTRGGIGFLHIPRFGKDWSVLIKRGTSTDVLNQGVAGYYTQPYPSAMPWDKKGNVTMAAHRDGHGAKFHQMAELRKGDKLVVETRDDWYVYTVANTKSPFSQYETGVIKPVPQWSGFTEPGRYITLTTCTPMYTSRYRMAVWGELTRIVPVNAQRTPPAELRQ</sequence>
<evidence type="ECO:0000256" key="2">
    <source>
        <dbReference type="PIRSR" id="PIRSR605754-1"/>
    </source>
</evidence>
<dbReference type="EMBL" id="MLCF01000059">
    <property type="protein sequence ID" value="OIV37253.1"/>
    <property type="molecule type" value="Genomic_DNA"/>
</dbReference>
<evidence type="ECO:0000256" key="1">
    <source>
        <dbReference type="ARBA" id="ARBA00022801"/>
    </source>
</evidence>
<proteinExistence type="predicted"/>
<dbReference type="STRING" id="1428644.BIV57_12130"/>
<dbReference type="Pfam" id="PF04203">
    <property type="entry name" value="Sortase"/>
    <property type="match status" value="1"/>
</dbReference>
<keyword evidence="3" id="KW-0472">Membrane</keyword>